<organism evidence="2 3">
    <name type="scientific">Armillaria tabescens</name>
    <name type="common">Ringless honey mushroom</name>
    <name type="synonym">Agaricus tabescens</name>
    <dbReference type="NCBI Taxonomy" id="1929756"/>
    <lineage>
        <taxon>Eukaryota</taxon>
        <taxon>Fungi</taxon>
        <taxon>Dikarya</taxon>
        <taxon>Basidiomycota</taxon>
        <taxon>Agaricomycotina</taxon>
        <taxon>Agaricomycetes</taxon>
        <taxon>Agaricomycetidae</taxon>
        <taxon>Agaricales</taxon>
        <taxon>Marasmiineae</taxon>
        <taxon>Physalacriaceae</taxon>
        <taxon>Desarmillaria</taxon>
    </lineage>
</organism>
<dbReference type="EMBL" id="JAUEPS010000008">
    <property type="protein sequence ID" value="KAK0463205.1"/>
    <property type="molecule type" value="Genomic_DNA"/>
</dbReference>
<dbReference type="RefSeq" id="XP_060334671.1">
    <property type="nucleotide sequence ID" value="XM_060466141.1"/>
</dbReference>
<accession>A0AA39NCQ9</accession>
<feature type="region of interest" description="Disordered" evidence="1">
    <location>
        <begin position="160"/>
        <end position="222"/>
    </location>
</feature>
<feature type="compositionally biased region" description="Acidic residues" evidence="1">
    <location>
        <begin position="193"/>
        <end position="217"/>
    </location>
</feature>
<sequence length="717" mass="80743">MVELGFRASGSGPILQIWPMAGERTIALHLHNLTPPKMPISRHLPTSTVNEIVRDLGITLPPYGPALLAEKMLWDLEYNNVYEDIWRGQQLPFIKESVKRDDPLNRVNVRVPEKTWVFSDMPSVMEEILRIVKVRPFIRREYEVALSDILGAMETGSMAIPVRVEKGEESKAEKEERDEEEEDGGGPSGGVEGEVEEGQDGEGPEGEKEEQDDEERDEEGHMDEADASLEQYVNPFHGKEDLESRLAGFMILGHPGIGKTIFLYYILLLRLQAKQPTILVTRPNSVTLFLEQGVFSVAIEHFTIISKLIPASAWCLVDSSDELKAPPPFSIIQSSFFIVQVTSARYSRIAWRKRTMDVHQYYMKPFTLSELIVGRNRKLRPSDSITESMLQAYYKDYTPSARTAYQYANHPGHYYTMVKEIVRQMSFDCLKKLVDGFSDVDILDENTSHNIVTITVAVGGERSEPRVEIPSRHLGTLLVKHLMVSAVRSAASLYYMFTQIPFLRSAGGYVLDIAMHEVLLHRSHWRVKVLTAKPPTGQRRNWHWTLDAGASSGTLCFPRSGGVDFMDRDATEEEQAEISGLTLRYLPKRGDAARELVDASPSYYFRPLDPNEATFDAVIFLKEKKRAVVFQATVSKKHTASARGFEYLKGVGVEELWYITVVPPGTSTTIPVAKKWKEKTTKVLQLEISDRDIAELGLDKPKSSEQSGSGSGQKTLT</sequence>
<keyword evidence="3" id="KW-1185">Reference proteome</keyword>
<dbReference type="Proteomes" id="UP001175211">
    <property type="component" value="Unassembled WGS sequence"/>
</dbReference>
<evidence type="ECO:0000256" key="1">
    <source>
        <dbReference type="SAM" id="MobiDB-lite"/>
    </source>
</evidence>
<dbReference type="InterPro" id="IPR052980">
    <property type="entry name" value="Crinkler_effector"/>
</dbReference>
<evidence type="ECO:0000313" key="3">
    <source>
        <dbReference type="Proteomes" id="UP001175211"/>
    </source>
</evidence>
<dbReference type="GeneID" id="85349689"/>
<name>A0AA39NCQ9_ARMTA</name>
<evidence type="ECO:0000313" key="2">
    <source>
        <dbReference type="EMBL" id="KAK0463205.1"/>
    </source>
</evidence>
<comment type="caution">
    <text evidence="2">The sequence shown here is derived from an EMBL/GenBank/DDBJ whole genome shotgun (WGS) entry which is preliminary data.</text>
</comment>
<dbReference type="PANTHER" id="PTHR33129">
    <property type="entry name" value="PROTEIN KINASE DOMAIN-CONTAINING PROTEIN-RELATED"/>
    <property type="match status" value="1"/>
</dbReference>
<evidence type="ECO:0008006" key="4">
    <source>
        <dbReference type="Google" id="ProtNLM"/>
    </source>
</evidence>
<dbReference type="PANTHER" id="PTHR33129:SF1">
    <property type="entry name" value="ATP-BINDING PROTEIN"/>
    <property type="match status" value="1"/>
</dbReference>
<feature type="compositionally biased region" description="Basic and acidic residues" evidence="1">
    <location>
        <begin position="163"/>
        <end position="175"/>
    </location>
</feature>
<feature type="region of interest" description="Disordered" evidence="1">
    <location>
        <begin position="695"/>
        <end position="717"/>
    </location>
</feature>
<gene>
    <name evidence="2" type="ORF">EV420DRAFT_1160619</name>
</gene>
<protein>
    <recommendedName>
        <fullName evidence="4">Crinkler (CRN) family protein</fullName>
    </recommendedName>
</protein>
<reference evidence="2" key="1">
    <citation type="submission" date="2023-06" db="EMBL/GenBank/DDBJ databases">
        <authorList>
            <consortium name="Lawrence Berkeley National Laboratory"/>
            <person name="Ahrendt S."/>
            <person name="Sahu N."/>
            <person name="Indic B."/>
            <person name="Wong-Bajracharya J."/>
            <person name="Merenyi Z."/>
            <person name="Ke H.-M."/>
            <person name="Monk M."/>
            <person name="Kocsube S."/>
            <person name="Drula E."/>
            <person name="Lipzen A."/>
            <person name="Balint B."/>
            <person name="Henrissat B."/>
            <person name="Andreopoulos B."/>
            <person name="Martin F.M."/>
            <person name="Harder C.B."/>
            <person name="Rigling D."/>
            <person name="Ford K.L."/>
            <person name="Foster G.D."/>
            <person name="Pangilinan J."/>
            <person name="Papanicolaou A."/>
            <person name="Barry K."/>
            <person name="LaButti K."/>
            <person name="Viragh M."/>
            <person name="Koriabine M."/>
            <person name="Yan M."/>
            <person name="Riley R."/>
            <person name="Champramary S."/>
            <person name="Plett K.L."/>
            <person name="Tsai I.J."/>
            <person name="Slot J."/>
            <person name="Sipos G."/>
            <person name="Plett J."/>
            <person name="Nagy L.G."/>
            <person name="Grigoriev I.V."/>
        </authorList>
    </citation>
    <scope>NUCLEOTIDE SEQUENCE</scope>
    <source>
        <strain evidence="2">CCBAS 213</strain>
    </source>
</reference>
<proteinExistence type="predicted"/>
<dbReference type="AlphaFoldDB" id="A0AA39NCQ9"/>